<proteinExistence type="predicted"/>
<feature type="signal peptide" evidence="2">
    <location>
        <begin position="1"/>
        <end position="35"/>
    </location>
</feature>
<feature type="chain" id="PRO_5045280753" description="DUF2946 domain-containing protein" evidence="2">
    <location>
        <begin position="36"/>
        <end position="135"/>
    </location>
</feature>
<evidence type="ECO:0000313" key="3">
    <source>
        <dbReference type="EMBL" id="GHG61724.1"/>
    </source>
</evidence>
<evidence type="ECO:0000256" key="2">
    <source>
        <dbReference type="SAM" id="SignalP"/>
    </source>
</evidence>
<sequence length="135" mass="14496">MLSTLVQRQKILIMPLLISLAFSWCLMLCENLALAAPVQNNSATSQVATPPCHSQPGSQHTEPSSHKLTIEHCSGCDNQAAAAESLVLAFAAVLVTWQGAAQLQWPSTAQVHLAFEMPPPRSGVPLYLAKNLLLI</sequence>
<evidence type="ECO:0000256" key="1">
    <source>
        <dbReference type="SAM" id="MobiDB-lite"/>
    </source>
</evidence>
<protein>
    <recommendedName>
        <fullName evidence="5">DUF2946 domain-containing protein</fullName>
    </recommendedName>
</protein>
<evidence type="ECO:0000313" key="4">
    <source>
        <dbReference type="Proteomes" id="UP000659697"/>
    </source>
</evidence>
<evidence type="ECO:0008006" key="5">
    <source>
        <dbReference type="Google" id="ProtNLM"/>
    </source>
</evidence>
<dbReference type="Proteomes" id="UP000659697">
    <property type="component" value="Unassembled WGS sequence"/>
</dbReference>
<keyword evidence="2" id="KW-0732">Signal</keyword>
<dbReference type="RefSeq" id="WP_189430099.1">
    <property type="nucleotide sequence ID" value="NZ_BNAO01000001.1"/>
</dbReference>
<comment type="caution">
    <text evidence="3">The sequence shown here is derived from an EMBL/GenBank/DDBJ whole genome shotgun (WGS) entry which is preliminary data.</text>
</comment>
<reference evidence="4" key="1">
    <citation type="journal article" date="2019" name="Int. J. Syst. Evol. Microbiol.">
        <title>The Global Catalogue of Microorganisms (GCM) 10K type strain sequencing project: providing services to taxonomists for standard genome sequencing and annotation.</title>
        <authorList>
            <consortium name="The Broad Institute Genomics Platform"/>
            <consortium name="The Broad Institute Genome Sequencing Center for Infectious Disease"/>
            <person name="Wu L."/>
            <person name="Ma J."/>
        </authorList>
    </citation>
    <scope>NUCLEOTIDE SEQUENCE [LARGE SCALE GENOMIC DNA]</scope>
    <source>
        <strain evidence="4">CGMCC 1.7003</strain>
    </source>
</reference>
<dbReference type="EMBL" id="BNAO01000001">
    <property type="protein sequence ID" value="GHG61724.1"/>
    <property type="molecule type" value="Genomic_DNA"/>
</dbReference>
<gene>
    <name evidence="3" type="ORF">GCM10010919_06480</name>
</gene>
<name>A0ABQ3KUC9_9ALTE</name>
<accession>A0ABQ3KUC9</accession>
<keyword evidence="4" id="KW-1185">Reference proteome</keyword>
<feature type="region of interest" description="Disordered" evidence="1">
    <location>
        <begin position="45"/>
        <end position="65"/>
    </location>
</feature>
<organism evidence="3 4">
    <name type="scientific">Alishewanella longhuensis</name>
    <dbReference type="NCBI Taxonomy" id="1091037"/>
    <lineage>
        <taxon>Bacteria</taxon>
        <taxon>Pseudomonadati</taxon>
        <taxon>Pseudomonadota</taxon>
        <taxon>Gammaproteobacteria</taxon>
        <taxon>Alteromonadales</taxon>
        <taxon>Alteromonadaceae</taxon>
        <taxon>Alishewanella</taxon>
    </lineage>
</organism>